<evidence type="ECO:0000313" key="5">
    <source>
        <dbReference type="EMBL" id="RYC30358.1"/>
    </source>
</evidence>
<feature type="binding site" evidence="3">
    <location>
        <position position="200"/>
    </location>
    <ligand>
        <name>Zn(2+)</name>
        <dbReference type="ChEBI" id="CHEBI:29105"/>
        <label>1</label>
    </ligand>
</feature>
<dbReference type="InterPro" id="IPR010158">
    <property type="entry name" value="Amidase_Cbmase"/>
</dbReference>
<keyword evidence="6" id="KW-1185">Reference proteome</keyword>
<dbReference type="Pfam" id="PF01546">
    <property type="entry name" value="Peptidase_M20"/>
    <property type="match status" value="1"/>
</dbReference>
<feature type="binding site" evidence="3">
    <location>
        <position position="392"/>
    </location>
    <ligand>
        <name>Zn(2+)</name>
        <dbReference type="ChEBI" id="CHEBI:29105"/>
        <label>2</label>
    </ligand>
</feature>
<dbReference type="Gene3D" id="3.40.630.10">
    <property type="entry name" value="Zn peptidases"/>
    <property type="match status" value="1"/>
</dbReference>
<name>A0A4Q2U3K5_9HYPH</name>
<keyword evidence="3" id="KW-0479">Metal-binding</keyword>
<dbReference type="SUPFAM" id="SSF53187">
    <property type="entry name" value="Zn-dependent exopeptidases"/>
    <property type="match status" value="1"/>
</dbReference>
<dbReference type="InterPro" id="IPR036264">
    <property type="entry name" value="Bact_exopeptidase_dim_dom"/>
</dbReference>
<protein>
    <submittedName>
        <fullName evidence="5">Zn-dependent hydrolase</fullName>
    </submittedName>
</protein>
<dbReference type="NCBIfam" id="NF006772">
    <property type="entry name" value="PRK09290.2-1"/>
    <property type="match status" value="1"/>
</dbReference>
<dbReference type="PIRSF" id="PIRSF001235">
    <property type="entry name" value="Amidase_carbamoylase"/>
    <property type="match status" value="1"/>
</dbReference>
<feature type="binding site" evidence="3">
    <location>
        <position position="91"/>
    </location>
    <ligand>
        <name>Zn(2+)</name>
        <dbReference type="ChEBI" id="CHEBI:29105"/>
        <label>1</label>
    </ligand>
</feature>
<comment type="cofactor">
    <cofactor evidence="3">
        <name>Zn(2+)</name>
        <dbReference type="ChEBI" id="CHEBI:29105"/>
    </cofactor>
    <text evidence="3">Binds 2 Zn(2+) ions per subunit.</text>
</comment>
<dbReference type="PANTHER" id="PTHR32494:SF5">
    <property type="entry name" value="ALLANTOATE AMIDOHYDROLASE"/>
    <property type="match status" value="1"/>
</dbReference>
<comment type="similarity">
    <text evidence="1">Belongs to the peptidase M20 family.</text>
</comment>
<feature type="compositionally biased region" description="Basic and acidic residues" evidence="4">
    <location>
        <begin position="436"/>
        <end position="446"/>
    </location>
</feature>
<dbReference type="OrthoDB" id="9808195at2"/>
<accession>A0A4Q2U3K5</accession>
<dbReference type="SUPFAM" id="SSF55031">
    <property type="entry name" value="Bacterial exopeptidase dimerisation domain"/>
    <property type="match status" value="1"/>
</dbReference>
<keyword evidence="3" id="KW-0862">Zinc</keyword>
<proteinExistence type="inferred from homology"/>
<sequence length="446" mass="46401">MTSRSSQPEGRSDGGHDIHGLLDRFARLGATPGGGITRLCASPADGEARDLFAALLGEAGAIVTTDGVGNQFGRFPLAGVEGAPLVMAGSHLDSQMRAGRLDGTLGVVAALEVGRTLMGRKRDGAPFDADFCAVNWTNEEGARFRPSLLGSGAYAGHHDAAFALSRRDDDGVSLGDALEAIEYRGRDAAPAVPACYLELHVEQGSVLEEEGATIGVVARNWGALKVEAVFEGEQAHTGPTRMDRRRDALLAAAHAITAARALADRWPGRLHTSVGRLLVEPNSPNVVPARVALSLEVRSADDAVLAEAGRFADALLATAAAEAGVGLTIATRSERPIRSLPQAVGDLVSFCAETSGHRTLRMDTVAGHDALSLLGRCPLGLIFVPSVGGVAHNEREATHAADLDAGRDVLLDAADRLCRAGGSPERATRSPGSAPERTERRPGSAP</sequence>
<gene>
    <name evidence="5" type="ORF">D3273_18950</name>
</gene>
<evidence type="ECO:0000256" key="1">
    <source>
        <dbReference type="ARBA" id="ARBA00006153"/>
    </source>
</evidence>
<dbReference type="AlphaFoldDB" id="A0A4Q2U3K5"/>
<comment type="caution">
    <text evidence="5">The sequence shown here is derived from an EMBL/GenBank/DDBJ whole genome shotgun (WGS) entry which is preliminary data.</text>
</comment>
<dbReference type="GO" id="GO:0016813">
    <property type="term" value="F:hydrolase activity, acting on carbon-nitrogen (but not peptide) bonds, in linear amidines"/>
    <property type="evidence" value="ECO:0007669"/>
    <property type="project" value="InterPro"/>
</dbReference>
<dbReference type="PANTHER" id="PTHR32494">
    <property type="entry name" value="ALLANTOATE DEIMINASE-RELATED"/>
    <property type="match status" value="1"/>
</dbReference>
<dbReference type="InterPro" id="IPR002933">
    <property type="entry name" value="Peptidase_M20"/>
</dbReference>
<dbReference type="RefSeq" id="WP_129228463.1">
    <property type="nucleotide sequence ID" value="NZ_QYBB01000026.1"/>
</dbReference>
<dbReference type="Gene3D" id="3.30.70.360">
    <property type="match status" value="1"/>
</dbReference>
<dbReference type="EMBL" id="QYBB01000026">
    <property type="protein sequence ID" value="RYC30358.1"/>
    <property type="molecule type" value="Genomic_DNA"/>
</dbReference>
<reference evidence="5 6" key="2">
    <citation type="submission" date="2019-02" db="EMBL/GenBank/DDBJ databases">
        <title>'Lichenibacterium ramalinii' gen. nov. sp. nov., 'Lichenibacterium minor' gen. nov. sp. nov.</title>
        <authorList>
            <person name="Pankratov T."/>
        </authorList>
    </citation>
    <scope>NUCLEOTIDE SEQUENCE [LARGE SCALE GENOMIC DNA]</scope>
    <source>
        <strain evidence="5 6">RmlP026</strain>
    </source>
</reference>
<dbReference type="GO" id="GO:0046872">
    <property type="term" value="F:metal ion binding"/>
    <property type="evidence" value="ECO:0007669"/>
    <property type="project" value="UniProtKB-KW"/>
</dbReference>
<feature type="binding site" evidence="3">
    <location>
        <position position="102"/>
    </location>
    <ligand>
        <name>Zn(2+)</name>
        <dbReference type="ChEBI" id="CHEBI:29105"/>
        <label>1</label>
    </ligand>
</feature>
<dbReference type="NCBIfam" id="TIGR01879">
    <property type="entry name" value="hydantase"/>
    <property type="match status" value="1"/>
</dbReference>
<keyword evidence="2 5" id="KW-0378">Hydrolase</keyword>
<evidence type="ECO:0000256" key="3">
    <source>
        <dbReference type="PIRSR" id="PIRSR001235-1"/>
    </source>
</evidence>
<feature type="region of interest" description="Disordered" evidence="4">
    <location>
        <begin position="420"/>
        <end position="446"/>
    </location>
</feature>
<evidence type="ECO:0000256" key="2">
    <source>
        <dbReference type="ARBA" id="ARBA00022801"/>
    </source>
</evidence>
<reference evidence="5 6" key="1">
    <citation type="submission" date="2018-12" db="EMBL/GenBank/DDBJ databases">
        <authorList>
            <person name="Grouzdev D.S."/>
            <person name="Krutkina M.S."/>
        </authorList>
    </citation>
    <scope>NUCLEOTIDE SEQUENCE [LARGE SCALE GENOMIC DNA]</scope>
    <source>
        <strain evidence="5 6">RmlP026</strain>
    </source>
</reference>
<feature type="binding site" evidence="3">
    <location>
        <position position="102"/>
    </location>
    <ligand>
        <name>Zn(2+)</name>
        <dbReference type="ChEBI" id="CHEBI:29105"/>
        <label>2</label>
    </ligand>
</feature>
<organism evidence="5 6">
    <name type="scientific">Lichenibacterium minor</name>
    <dbReference type="NCBI Taxonomy" id="2316528"/>
    <lineage>
        <taxon>Bacteria</taxon>
        <taxon>Pseudomonadati</taxon>
        <taxon>Pseudomonadota</taxon>
        <taxon>Alphaproteobacteria</taxon>
        <taxon>Hyphomicrobiales</taxon>
        <taxon>Lichenihabitantaceae</taxon>
        <taxon>Lichenibacterium</taxon>
    </lineage>
</organism>
<evidence type="ECO:0000313" key="6">
    <source>
        <dbReference type="Proteomes" id="UP000290759"/>
    </source>
</evidence>
<evidence type="ECO:0000256" key="4">
    <source>
        <dbReference type="SAM" id="MobiDB-lite"/>
    </source>
</evidence>
<feature type="binding site" evidence="3">
    <location>
        <position position="140"/>
    </location>
    <ligand>
        <name>Zn(2+)</name>
        <dbReference type="ChEBI" id="CHEBI:29105"/>
        <label>2</label>
    </ligand>
</feature>
<dbReference type="Proteomes" id="UP000290759">
    <property type="component" value="Unassembled WGS sequence"/>
</dbReference>